<organism evidence="2 3">
    <name type="scientific">Paenibacillus cisolokensis</name>
    <dbReference type="NCBI Taxonomy" id="1658519"/>
    <lineage>
        <taxon>Bacteria</taxon>
        <taxon>Bacillati</taxon>
        <taxon>Bacillota</taxon>
        <taxon>Bacilli</taxon>
        <taxon>Bacillales</taxon>
        <taxon>Paenibacillaceae</taxon>
        <taxon>Paenibacillus</taxon>
    </lineage>
</organism>
<dbReference type="EMBL" id="BOVJ01000079">
    <property type="protein sequence ID" value="GIQ64072.1"/>
    <property type="molecule type" value="Genomic_DNA"/>
</dbReference>
<keyword evidence="3" id="KW-1185">Reference proteome</keyword>
<evidence type="ECO:0000313" key="3">
    <source>
        <dbReference type="Proteomes" id="UP000680304"/>
    </source>
</evidence>
<name>A0ABQ4N7C5_9BACL</name>
<sequence>MNPSPQKRELSESARYRAAVREAESASILHAPYKELSGWIAERSAHRTGTLNGGATISSPERMT</sequence>
<gene>
    <name evidence="2" type="ORF">PACILC2_26400</name>
</gene>
<reference evidence="2 3" key="1">
    <citation type="submission" date="2021-04" db="EMBL/GenBank/DDBJ databases">
        <title>Draft genome sequence of Paenibacillus cisolokensis, LC2-13A.</title>
        <authorList>
            <person name="Uke A."/>
            <person name="Chhe C."/>
            <person name="Baramee S."/>
            <person name="Kosugi A."/>
        </authorList>
    </citation>
    <scope>NUCLEOTIDE SEQUENCE [LARGE SCALE GENOMIC DNA]</scope>
    <source>
        <strain evidence="2 3">LC2-13A</strain>
    </source>
</reference>
<protein>
    <submittedName>
        <fullName evidence="2">Uncharacterized protein</fullName>
    </submittedName>
</protein>
<comment type="caution">
    <text evidence="2">The sequence shown here is derived from an EMBL/GenBank/DDBJ whole genome shotgun (WGS) entry which is preliminary data.</text>
</comment>
<proteinExistence type="predicted"/>
<feature type="compositionally biased region" description="Polar residues" evidence="1">
    <location>
        <begin position="47"/>
        <end position="64"/>
    </location>
</feature>
<accession>A0ABQ4N7C5</accession>
<dbReference type="Proteomes" id="UP000680304">
    <property type="component" value="Unassembled WGS sequence"/>
</dbReference>
<evidence type="ECO:0000313" key="2">
    <source>
        <dbReference type="EMBL" id="GIQ64072.1"/>
    </source>
</evidence>
<evidence type="ECO:0000256" key="1">
    <source>
        <dbReference type="SAM" id="MobiDB-lite"/>
    </source>
</evidence>
<feature type="region of interest" description="Disordered" evidence="1">
    <location>
        <begin position="45"/>
        <end position="64"/>
    </location>
</feature>